<dbReference type="InterPro" id="IPR012910">
    <property type="entry name" value="Plug_dom"/>
</dbReference>
<keyword evidence="2 4" id="KW-0472">Membrane</keyword>
<dbReference type="PROSITE" id="PS51318">
    <property type="entry name" value="TAT"/>
    <property type="match status" value="1"/>
</dbReference>
<feature type="signal peptide" evidence="5">
    <location>
        <begin position="1"/>
        <end position="44"/>
    </location>
</feature>
<organism evidence="8 9">
    <name type="scientific">Novosphingobium soli</name>
    <dbReference type="NCBI Taxonomy" id="574956"/>
    <lineage>
        <taxon>Bacteria</taxon>
        <taxon>Pseudomonadati</taxon>
        <taxon>Pseudomonadota</taxon>
        <taxon>Alphaproteobacteria</taxon>
        <taxon>Sphingomonadales</taxon>
        <taxon>Sphingomonadaceae</taxon>
        <taxon>Novosphingobium</taxon>
    </lineage>
</organism>
<feature type="domain" description="TonB-dependent receptor-like beta-barrel" evidence="6">
    <location>
        <begin position="456"/>
        <end position="1001"/>
    </location>
</feature>
<dbReference type="Proteomes" id="UP001589798">
    <property type="component" value="Unassembled WGS sequence"/>
</dbReference>
<feature type="domain" description="TonB-dependent receptor plug" evidence="7">
    <location>
        <begin position="73"/>
        <end position="194"/>
    </location>
</feature>
<evidence type="ECO:0000259" key="6">
    <source>
        <dbReference type="Pfam" id="PF00593"/>
    </source>
</evidence>
<dbReference type="Pfam" id="PF07715">
    <property type="entry name" value="Plug"/>
    <property type="match status" value="1"/>
</dbReference>
<dbReference type="SUPFAM" id="SSF56935">
    <property type="entry name" value="Porins"/>
    <property type="match status" value="1"/>
</dbReference>
<name>A0ABV6CVF2_9SPHN</name>
<keyword evidence="9" id="KW-1185">Reference proteome</keyword>
<sequence length="1030" mass="109090">MTLRTQTLGKPTLGKQTLGLRGLLATTALTGAFAAIASAAPAQAQDITPGAAMEDVGQDIVVTGSRIRQAANSSAAPVVQVAQQQLLDRGYVSVADALNDLPSNVPSLNQADGSGESSGSGIQAPNLFGLGAGRTLTLINGRRMVTSSSGIGDPGGVGDAQVDANILPIGLLERVEVFQGGGAAVYGSDAIAGTVNYILRKDFTGLELDGQTGISDRGDYGTYSLRGTAGTNFADGRGNFAVDVGWSKTPSLRFSDRPLSNLGRLTVTNAADTGPSDGIPALREIFNAGFWPFNGNGVIFTAPAPPPNFLLRNGAGSPLQFGTDGSVIPYNPGTIQGIPFASDGEGFPYQELAGLRTGVERLTANAVGHYDLTDRITLSAEFLYANVKGREIPQGNSRTVLNAGTYLGPISFNINNAFLTDAAKAALIAARPSFAAGAPLFLSKYFYDLVPDPVQTYATDTWRGVLSLDGDFDVGERNFYWSVSGSYARVEGKRRNWEVVNSRFNNAINSVLSNGTPVCAINADASTANDDPSCAPINPFGSRTVSDAARNYVSTRAGIDWTNEQVDLLATLGGTLFTLPMGDVQFSAAYEHRDEQAAFSPLEANRTGIIGDGSVQVAQSGGYNTDELSAELVVPLVGRDFTLPLVQLLEFKGAFRYVDNSLAGTENVWDAGLRWEVTDGVTLRGSRSRNFRAPTLTQLLAPSTSTLASSGYDPCDADRINAGSNPAVRYQSCLALFTANPGYGVDPDGTGSGLSPAERLARFQDPAENFNRTTVISGGNPTLRNEISDTLTYGIVLQPRFVPGLTISVDRIEIDLKDGLSPFTTEDFAAACFDDPNPAAEVCDAFTRLAGPDATSIGGTIVTGTTTTFNAGVIKYRGENYTVDYAFTPGDLFGGRDLGSLRLTANATHNTLLTRSVTGTTFTRTDDTYESPEWVGRFNAAWDKGPLRVSYQLDYLGRTRAAYDATIETNPNPILKSNIVHSVSAQLEAGNITFRAGIDNLTDKSPSYPQIAYGDILGRRFFVGARIKLK</sequence>
<keyword evidence="4" id="KW-0798">TonB box</keyword>
<reference evidence="8 9" key="1">
    <citation type="submission" date="2024-09" db="EMBL/GenBank/DDBJ databases">
        <authorList>
            <person name="Sun Q."/>
            <person name="Mori K."/>
        </authorList>
    </citation>
    <scope>NUCLEOTIDE SEQUENCE [LARGE SCALE GENOMIC DNA]</scope>
    <source>
        <strain evidence="8 9">CCM 7706</strain>
    </source>
</reference>
<keyword evidence="3" id="KW-0998">Cell outer membrane</keyword>
<evidence type="ECO:0000313" key="9">
    <source>
        <dbReference type="Proteomes" id="UP001589798"/>
    </source>
</evidence>
<dbReference type="InterPro" id="IPR037066">
    <property type="entry name" value="Plug_dom_sf"/>
</dbReference>
<dbReference type="EMBL" id="JBHLWK010000005">
    <property type="protein sequence ID" value="MFC0202928.1"/>
    <property type="molecule type" value="Genomic_DNA"/>
</dbReference>
<dbReference type="RefSeq" id="WP_379485801.1">
    <property type="nucleotide sequence ID" value="NZ_JBHLWK010000005.1"/>
</dbReference>
<gene>
    <name evidence="8" type="ORF">ACFFJC_01445</name>
</gene>
<evidence type="ECO:0000259" key="7">
    <source>
        <dbReference type="Pfam" id="PF07715"/>
    </source>
</evidence>
<dbReference type="Gene3D" id="2.170.130.10">
    <property type="entry name" value="TonB-dependent receptor, plug domain"/>
    <property type="match status" value="1"/>
</dbReference>
<dbReference type="PANTHER" id="PTHR47234">
    <property type="match status" value="1"/>
</dbReference>
<dbReference type="Gene3D" id="2.40.170.20">
    <property type="entry name" value="TonB-dependent receptor, beta-barrel domain"/>
    <property type="match status" value="1"/>
</dbReference>
<feature type="chain" id="PRO_5046319444" evidence="5">
    <location>
        <begin position="45"/>
        <end position="1030"/>
    </location>
</feature>
<evidence type="ECO:0000256" key="1">
    <source>
        <dbReference type="ARBA" id="ARBA00004442"/>
    </source>
</evidence>
<comment type="caution">
    <text evidence="8">The sequence shown here is derived from an EMBL/GenBank/DDBJ whole genome shotgun (WGS) entry which is preliminary data.</text>
</comment>
<keyword evidence="8" id="KW-0675">Receptor</keyword>
<proteinExistence type="inferred from homology"/>
<evidence type="ECO:0000256" key="4">
    <source>
        <dbReference type="RuleBase" id="RU003357"/>
    </source>
</evidence>
<comment type="subcellular location">
    <subcellularLocation>
        <location evidence="1 4">Cell outer membrane</location>
    </subcellularLocation>
</comment>
<evidence type="ECO:0000256" key="2">
    <source>
        <dbReference type="ARBA" id="ARBA00023136"/>
    </source>
</evidence>
<dbReference type="InterPro" id="IPR036942">
    <property type="entry name" value="Beta-barrel_TonB_sf"/>
</dbReference>
<evidence type="ECO:0000313" key="8">
    <source>
        <dbReference type="EMBL" id="MFC0202928.1"/>
    </source>
</evidence>
<dbReference type="InterPro" id="IPR006311">
    <property type="entry name" value="TAT_signal"/>
</dbReference>
<dbReference type="Pfam" id="PF00593">
    <property type="entry name" value="TonB_dep_Rec_b-barrel"/>
    <property type="match status" value="1"/>
</dbReference>
<dbReference type="PANTHER" id="PTHR47234:SF2">
    <property type="entry name" value="TONB-DEPENDENT RECEPTOR"/>
    <property type="match status" value="1"/>
</dbReference>
<evidence type="ECO:0000256" key="3">
    <source>
        <dbReference type="ARBA" id="ARBA00023237"/>
    </source>
</evidence>
<comment type="similarity">
    <text evidence="4">Belongs to the TonB-dependent receptor family.</text>
</comment>
<accession>A0ABV6CVF2</accession>
<protein>
    <submittedName>
        <fullName evidence="8">TonB-dependent receptor domain-containing protein</fullName>
    </submittedName>
</protein>
<keyword evidence="5" id="KW-0732">Signal</keyword>
<evidence type="ECO:0000256" key="5">
    <source>
        <dbReference type="SAM" id="SignalP"/>
    </source>
</evidence>
<dbReference type="InterPro" id="IPR000531">
    <property type="entry name" value="Beta-barrel_TonB"/>
</dbReference>